<keyword evidence="4" id="KW-1185">Reference proteome</keyword>
<gene>
    <name evidence="1" type="ORF">Abci_002_103</name>
    <name evidence="2" type="ORF">ACI01nite_22060</name>
</gene>
<evidence type="ECO:0000313" key="1">
    <source>
        <dbReference type="EMBL" id="GAN59226.1"/>
    </source>
</evidence>
<sequence>MKTPSSAFGLSQYKTVPRFTAYNAKISRRDNAQQKILGDFGNYKDVGFPQGFIEFIVSPTQY</sequence>
<reference evidence="1 3" key="1">
    <citation type="submission" date="2012-11" db="EMBL/GenBank/DDBJ databases">
        <title>Whole genome sequence of Acetobacter cibinongensis 4H-1.</title>
        <authorList>
            <person name="Azuma Y."/>
            <person name="Higashiura N."/>
            <person name="Hirakawa H."/>
            <person name="Matsushita K."/>
        </authorList>
    </citation>
    <scope>NUCLEOTIDE SEQUENCE [LARGE SCALE GENOMIC DNA]</scope>
    <source>
        <strain evidence="1 3">4H-1</strain>
    </source>
</reference>
<name>A0A0D6N124_9PROT</name>
<proteinExistence type="predicted"/>
<dbReference type="AlphaFoldDB" id="A0A0D6N124"/>
<dbReference type="EMBL" id="BJVU01000010">
    <property type="protein sequence ID" value="GEL59604.1"/>
    <property type="molecule type" value="Genomic_DNA"/>
</dbReference>
<protein>
    <submittedName>
        <fullName evidence="1">Uncharacterized protein</fullName>
    </submittedName>
</protein>
<dbReference type="Proteomes" id="UP000321891">
    <property type="component" value="Unassembled WGS sequence"/>
</dbReference>
<comment type="caution">
    <text evidence="1">The sequence shown here is derived from an EMBL/GenBank/DDBJ whole genome shotgun (WGS) entry which is preliminary data.</text>
</comment>
<organism evidence="1 3">
    <name type="scientific">Acetobacter cibinongensis</name>
    <dbReference type="NCBI Taxonomy" id="146475"/>
    <lineage>
        <taxon>Bacteria</taxon>
        <taxon>Pseudomonadati</taxon>
        <taxon>Pseudomonadota</taxon>
        <taxon>Alphaproteobacteria</taxon>
        <taxon>Acetobacterales</taxon>
        <taxon>Acetobacteraceae</taxon>
        <taxon>Acetobacter</taxon>
    </lineage>
</organism>
<dbReference type="EMBL" id="BAMV01000002">
    <property type="protein sequence ID" value="GAN59226.1"/>
    <property type="molecule type" value="Genomic_DNA"/>
</dbReference>
<accession>A0A6N3SRB2</accession>
<dbReference type="Proteomes" id="UP000032671">
    <property type="component" value="Unassembled WGS sequence"/>
</dbReference>
<evidence type="ECO:0000313" key="4">
    <source>
        <dbReference type="Proteomes" id="UP000321891"/>
    </source>
</evidence>
<accession>A0A0D6N124</accession>
<reference evidence="2 4" key="2">
    <citation type="submission" date="2019-07" db="EMBL/GenBank/DDBJ databases">
        <title>Whole genome shotgun sequence of Acetobacter cibinongensis NBRC 16605.</title>
        <authorList>
            <person name="Hosoyama A."/>
            <person name="Uohara A."/>
            <person name="Ohji S."/>
            <person name="Ichikawa N."/>
        </authorList>
    </citation>
    <scope>NUCLEOTIDE SEQUENCE [LARGE SCALE GENOMIC DNA]</scope>
    <source>
        <strain evidence="2 4">NBRC 16605</strain>
    </source>
</reference>
<evidence type="ECO:0000313" key="3">
    <source>
        <dbReference type="Proteomes" id="UP000032671"/>
    </source>
</evidence>
<evidence type="ECO:0000313" key="2">
    <source>
        <dbReference type="EMBL" id="GEL59604.1"/>
    </source>
</evidence>